<evidence type="ECO:0000256" key="4">
    <source>
        <dbReference type="SAM" id="SignalP"/>
    </source>
</evidence>
<keyword evidence="4" id="KW-0732">Signal</keyword>
<comment type="similarity">
    <text evidence="2">Belongs to the fimbrial protein family.</text>
</comment>
<organism evidence="6">
    <name type="scientific">Pseudomonas tritici</name>
    <dbReference type="NCBI Taxonomy" id="2745518"/>
    <lineage>
        <taxon>Bacteria</taxon>
        <taxon>Pseudomonadati</taxon>
        <taxon>Pseudomonadota</taxon>
        <taxon>Gammaproteobacteria</taxon>
        <taxon>Pseudomonadales</taxon>
        <taxon>Pseudomonadaceae</taxon>
        <taxon>Pseudomonas</taxon>
    </lineage>
</organism>
<dbReference type="Pfam" id="PF00419">
    <property type="entry name" value="Fimbrial"/>
    <property type="match status" value="1"/>
</dbReference>
<comment type="caution">
    <text evidence="6">The sequence shown here is derived from an EMBL/GenBank/DDBJ whole genome shotgun (WGS) entry which is preliminary data.</text>
</comment>
<keyword evidence="3" id="KW-0281">Fimbrium</keyword>
<dbReference type="InterPro" id="IPR000259">
    <property type="entry name" value="Adhesion_dom_fimbrial"/>
</dbReference>
<evidence type="ECO:0000256" key="2">
    <source>
        <dbReference type="ARBA" id="ARBA00006671"/>
    </source>
</evidence>
<feature type="chain" id="PRO_5034542589" evidence="4">
    <location>
        <begin position="22"/>
        <end position="176"/>
    </location>
</feature>
<dbReference type="SUPFAM" id="SSF49401">
    <property type="entry name" value="Bacterial adhesins"/>
    <property type="match status" value="1"/>
</dbReference>
<protein>
    <submittedName>
        <fullName evidence="6">Fimbrial protein</fullName>
    </submittedName>
</protein>
<dbReference type="PANTHER" id="PTHR33420:SF14">
    <property type="entry name" value="TYPE 1 FIMBRIN D-MANNOSE SPECIFIC ADHESIN"/>
    <property type="match status" value="1"/>
</dbReference>
<dbReference type="GO" id="GO:0043709">
    <property type="term" value="P:cell adhesion involved in single-species biofilm formation"/>
    <property type="evidence" value="ECO:0007669"/>
    <property type="project" value="TreeGrafter"/>
</dbReference>
<evidence type="ECO:0000313" key="6">
    <source>
        <dbReference type="EMBL" id="MBC3293875.1"/>
    </source>
</evidence>
<feature type="signal peptide" evidence="4">
    <location>
        <begin position="1"/>
        <end position="21"/>
    </location>
</feature>
<dbReference type="AlphaFoldDB" id="A0A8H9YTM2"/>
<name>A0A8H9YTM2_9PSED</name>
<evidence type="ECO:0000259" key="5">
    <source>
        <dbReference type="Pfam" id="PF00419"/>
    </source>
</evidence>
<dbReference type="GO" id="GO:0009289">
    <property type="term" value="C:pilus"/>
    <property type="evidence" value="ECO:0007669"/>
    <property type="project" value="UniProtKB-SubCell"/>
</dbReference>
<evidence type="ECO:0000256" key="1">
    <source>
        <dbReference type="ARBA" id="ARBA00004561"/>
    </source>
</evidence>
<sequence length="176" mass="18501">MKLRVALLTAICISSCATAFAQDTSAQLQVTGAVSNSESNCELSLSNTSVILTSVNLSSLPTQGGNEIAINNADSIGIHMTGDKCKTTGIKFIGNTDKTEGNTLLNSLTSDTSAQGVGIGVYNSHGDAIDFSKTVSPIWEIYQGNYPIYLRMVKLTGETPTMGDVQSSLTVQLESL</sequence>
<gene>
    <name evidence="6" type="ORF">HU722_20340</name>
</gene>
<comment type="subcellular location">
    <subcellularLocation>
        <location evidence="1">Fimbrium</location>
    </subcellularLocation>
</comment>
<dbReference type="InterPro" id="IPR050263">
    <property type="entry name" value="Bact_Fimbrial_Adh_Pro"/>
</dbReference>
<dbReference type="EMBL" id="JABWQF010000012">
    <property type="protein sequence ID" value="MBC3293875.1"/>
    <property type="molecule type" value="Genomic_DNA"/>
</dbReference>
<dbReference type="Gene3D" id="2.60.40.1090">
    <property type="entry name" value="Fimbrial-type adhesion domain"/>
    <property type="match status" value="1"/>
</dbReference>
<proteinExistence type="inferred from homology"/>
<feature type="domain" description="Fimbrial-type adhesion" evidence="5">
    <location>
        <begin position="29"/>
        <end position="173"/>
    </location>
</feature>
<evidence type="ECO:0000256" key="3">
    <source>
        <dbReference type="ARBA" id="ARBA00023263"/>
    </source>
</evidence>
<reference evidence="6" key="1">
    <citation type="journal article" date="2020" name="Microorganisms">
        <title>Reliable Identification of Environmental Pseudomonas Isolates Using the rpoD Gene.</title>
        <authorList>
            <consortium name="The Broad Institute Genome Sequencing Platform"/>
            <person name="Girard L."/>
            <person name="Lood C."/>
            <person name="Rokni-Zadeh H."/>
            <person name="van Noort V."/>
            <person name="Lavigne R."/>
            <person name="De Mot R."/>
        </authorList>
    </citation>
    <scope>NUCLEOTIDE SEQUENCE [LARGE SCALE GENOMIC DNA]</scope>
    <source>
        <strain evidence="6">SWRI145</strain>
    </source>
</reference>
<dbReference type="InterPro" id="IPR036937">
    <property type="entry name" value="Adhesion_dom_fimbrial_sf"/>
</dbReference>
<accession>A0A8H9YTM2</accession>
<dbReference type="PANTHER" id="PTHR33420">
    <property type="entry name" value="FIMBRIAL SUBUNIT ELFA-RELATED"/>
    <property type="match status" value="1"/>
</dbReference>
<dbReference type="InterPro" id="IPR008966">
    <property type="entry name" value="Adhesion_dom_sf"/>
</dbReference>